<evidence type="ECO:0000256" key="2">
    <source>
        <dbReference type="ARBA" id="ARBA00023158"/>
    </source>
</evidence>
<gene>
    <name evidence="6" type="primary">AGO4</name>
</gene>
<evidence type="ECO:0000313" key="6">
    <source>
        <dbReference type="EMBL" id="AJA90755.1"/>
    </source>
</evidence>
<dbReference type="GO" id="GO:0003723">
    <property type="term" value="F:RNA binding"/>
    <property type="evidence" value="ECO:0007669"/>
    <property type="project" value="InterPro"/>
</dbReference>
<dbReference type="InterPro" id="IPR036085">
    <property type="entry name" value="PAZ_dom_sf"/>
</dbReference>
<dbReference type="FunFam" id="3.30.420.10:FF:000091">
    <property type="entry name" value="Protein argonaute 3"/>
    <property type="match status" value="1"/>
</dbReference>
<evidence type="ECO:0000259" key="5">
    <source>
        <dbReference type="PROSITE" id="PS50822"/>
    </source>
</evidence>
<dbReference type="InterPro" id="IPR003165">
    <property type="entry name" value="Piwi"/>
</dbReference>
<proteinExistence type="evidence at transcript level"/>
<dbReference type="InterPro" id="IPR032472">
    <property type="entry name" value="ArgoL2"/>
</dbReference>
<feature type="domain" description="PAZ" evidence="4">
    <location>
        <begin position="287"/>
        <end position="404"/>
    </location>
</feature>
<feature type="region of interest" description="Disordered" evidence="3">
    <location>
        <begin position="1"/>
        <end position="47"/>
    </location>
</feature>
<dbReference type="SMART" id="SM01163">
    <property type="entry name" value="DUF1785"/>
    <property type="match status" value="1"/>
</dbReference>
<dbReference type="PROSITE" id="PS50821">
    <property type="entry name" value="PAZ"/>
    <property type="match status" value="1"/>
</dbReference>
<dbReference type="Pfam" id="PF16486">
    <property type="entry name" value="ArgoN"/>
    <property type="match status" value="1"/>
</dbReference>
<evidence type="ECO:0000256" key="3">
    <source>
        <dbReference type="SAM" id="MobiDB-lite"/>
    </source>
</evidence>
<dbReference type="SUPFAM" id="SSF101690">
    <property type="entry name" value="PAZ domain"/>
    <property type="match status" value="1"/>
</dbReference>
<dbReference type="PANTHER" id="PTHR22891">
    <property type="entry name" value="EUKARYOTIC TRANSLATION INITIATION FACTOR 2C"/>
    <property type="match status" value="1"/>
</dbReference>
<dbReference type="Gene3D" id="3.40.50.2300">
    <property type="match status" value="1"/>
</dbReference>
<dbReference type="Pfam" id="PF16487">
    <property type="entry name" value="ArgoMid"/>
    <property type="match status" value="1"/>
</dbReference>
<dbReference type="SMART" id="SM00950">
    <property type="entry name" value="Piwi"/>
    <property type="match status" value="1"/>
</dbReference>
<dbReference type="InterPro" id="IPR014811">
    <property type="entry name" value="ArgoL1"/>
</dbReference>
<dbReference type="Pfam" id="PF02170">
    <property type="entry name" value="PAZ"/>
    <property type="match status" value="1"/>
</dbReference>
<dbReference type="InterPro" id="IPR036397">
    <property type="entry name" value="RNaseH_sf"/>
</dbReference>
<dbReference type="CDD" id="cd04657">
    <property type="entry name" value="Piwi_ago-like"/>
    <property type="match status" value="1"/>
</dbReference>
<organism evidence="6">
    <name type="scientific">Cycas revoluta</name>
    <name type="common">Sago palm</name>
    <dbReference type="NCBI Taxonomy" id="3396"/>
    <lineage>
        <taxon>Eukaryota</taxon>
        <taxon>Viridiplantae</taxon>
        <taxon>Streptophyta</taxon>
        <taxon>Embryophyta</taxon>
        <taxon>Tracheophyta</taxon>
        <taxon>Spermatophyta</taxon>
        <taxon>Cycadidae</taxon>
        <taxon>Cycadales</taxon>
        <taxon>Cycadaceae</taxon>
        <taxon>Cycas</taxon>
    </lineage>
</organism>
<sequence>MESKNVSEEAGPSGVVFGVEEAVNLPPPPPLPPHMAPPQQRPEPPRLVEMKRPGLGTAGVPVRLLCNHFRVGFRNVQDAFQYNVTISCEGMSDSAQKALCRRVMNKVKEVYGKSELNGKDFAYDGEKSLYTIGPILDEMGNSRNNIECSVVLEDNRANPRRVAGSGSPSDIERSKKRKEDRGRKYKVEITFAAKISMKPLLAILQGEVSDKAQDALRVLDIVLRQHAASRGYLLVRQSFFHWEFAPLVDIGGGVNGCRGYHVSFRPTQKGLSLNMDVSTTMLVKQGPVIDFLLANQGVNDPGMIDWLKAKRVLKGIRIKAIHTNLEFKIFGFSENTCRNQLFPLKVRNGEGNQGERREVEVTVLDYFLNTRRTPLRYSADYPCLDVGKVKRPNYLPLELCEILPGQRYTKSLSTMQRSALVEQSRQRPEERMRVLQKAMEVNDYNADPILQACNINVDKRLVQLDGRILEPPMLKFGKFGKPEEAPMGGRWNFNNKTMLRAAEIKNWAVVNFNPKCSANEALSIARELQQCCNKKGMKMNNCGGFLDEQPQWRNLNPVDRVERMLAQMKAKFPSPPEFLLCILPVRKTSDLYGPWKKKFLSDWGIVNQCISPTKRVNDQYLTNVALKINAKIGGINSLLSLEAAFRIPMISTAPTIIIGMDVSHGNPGNADSPSIAAVVASREWPLISRYRAAVRTQSSKVEMIDALYKPVQEGDSGTTKDKGMINELLIDFYKSCKPSPKGRKPVQMIIFRDGVSESQFDKVLNNELQSILKACDHIESGYRPKVTLIVAQKNHHTKLFQTVPGNVQPGTIVDAQICHPRNYDFYLCAQNGPIGTTRPTHYHVLLDENNFTVDDLQILVHALSYVYQRSTTAISVVAPISYAHLAATQMQQFLKTEELSETASRSGRGEGSVASGGGIIPVLPTLHRKVCDTMFFC</sequence>
<dbReference type="EMBL" id="KJ473663">
    <property type="protein sequence ID" value="AJA90755.1"/>
    <property type="molecule type" value="mRNA"/>
</dbReference>
<dbReference type="Pfam" id="PF16488">
    <property type="entry name" value="ArgoL2"/>
    <property type="match status" value="1"/>
</dbReference>
<dbReference type="SUPFAM" id="SSF53098">
    <property type="entry name" value="Ribonuclease H-like"/>
    <property type="match status" value="1"/>
</dbReference>
<feature type="compositionally biased region" description="Pro residues" evidence="3">
    <location>
        <begin position="25"/>
        <end position="42"/>
    </location>
</feature>
<dbReference type="Pfam" id="PF08699">
    <property type="entry name" value="ArgoL1"/>
    <property type="match status" value="1"/>
</dbReference>
<feature type="compositionally biased region" description="Basic and acidic residues" evidence="3">
    <location>
        <begin position="170"/>
        <end position="179"/>
    </location>
</feature>
<dbReference type="Gene3D" id="3.30.420.10">
    <property type="entry name" value="Ribonuclease H-like superfamily/Ribonuclease H"/>
    <property type="match status" value="1"/>
</dbReference>
<evidence type="ECO:0000259" key="4">
    <source>
        <dbReference type="PROSITE" id="PS50821"/>
    </source>
</evidence>
<reference evidence="6" key="1">
    <citation type="journal article" date="2015" name="Mol. Biol. Evol.">
        <title>Ancient Origin and Recent Innovations of RNA Polymerase IV and V.</title>
        <authorList>
            <person name="Huang Y."/>
            <person name="Kendall T."/>
            <person name="Forsythe E.S."/>
            <person name="Dorantes-Acosta A."/>
            <person name="Li S."/>
            <person name="Caballero-Perez J."/>
            <person name="Chen X."/>
            <person name="Arteaga-Vazquez M."/>
            <person name="Beilstein M.A."/>
            <person name="Mosher R.A."/>
        </authorList>
    </citation>
    <scope>NUCLEOTIDE SEQUENCE</scope>
</reference>
<feature type="region of interest" description="Disordered" evidence="3">
    <location>
        <begin position="159"/>
        <end position="179"/>
    </location>
</feature>
<dbReference type="PROSITE" id="PS50822">
    <property type="entry name" value="PIWI"/>
    <property type="match status" value="1"/>
</dbReference>
<name>A0A0C4VYP2_CYCRE</name>
<dbReference type="InterPro" id="IPR032473">
    <property type="entry name" value="Argonaute_Mid_dom"/>
</dbReference>
<evidence type="ECO:0000256" key="1">
    <source>
        <dbReference type="ARBA" id="ARBA00008201"/>
    </source>
</evidence>
<dbReference type="CDD" id="cd02846">
    <property type="entry name" value="PAZ_argonaute_like"/>
    <property type="match status" value="1"/>
</dbReference>
<dbReference type="Gene3D" id="2.170.260.10">
    <property type="entry name" value="paz domain"/>
    <property type="match status" value="1"/>
</dbReference>
<accession>A0A0C4VYP2</accession>
<dbReference type="GO" id="GO:0031047">
    <property type="term" value="P:regulatory ncRNA-mediated gene silencing"/>
    <property type="evidence" value="ECO:0007669"/>
    <property type="project" value="UniProtKB-KW"/>
</dbReference>
<comment type="similarity">
    <text evidence="1">Belongs to the argonaute family. Ago subfamily.</text>
</comment>
<feature type="domain" description="Piwi" evidence="5">
    <location>
        <begin position="578"/>
        <end position="895"/>
    </location>
</feature>
<dbReference type="InterPro" id="IPR012337">
    <property type="entry name" value="RNaseH-like_sf"/>
</dbReference>
<dbReference type="InterPro" id="IPR032474">
    <property type="entry name" value="Argonaute_N"/>
</dbReference>
<dbReference type="InterPro" id="IPR045246">
    <property type="entry name" value="Piwi_ago-like"/>
</dbReference>
<dbReference type="AlphaFoldDB" id="A0A0C4VYP2"/>
<keyword evidence="2" id="KW-0943">RNA-mediated gene silencing</keyword>
<dbReference type="InterPro" id="IPR003100">
    <property type="entry name" value="PAZ_dom"/>
</dbReference>
<dbReference type="Pfam" id="PF02171">
    <property type="entry name" value="Piwi"/>
    <property type="match status" value="1"/>
</dbReference>
<protein>
    <submittedName>
        <fullName evidence="6">Argonaute 4</fullName>
    </submittedName>
</protein>